<evidence type="ECO:0000313" key="1">
    <source>
        <dbReference type="EMBL" id="AEM38642.1"/>
    </source>
</evidence>
<dbReference type="OrthoDB" id="65245at2157"/>
<dbReference type="KEGG" id="pfm:Pyrfu_0773"/>
<evidence type="ECO:0000313" key="2">
    <source>
        <dbReference type="Proteomes" id="UP000001037"/>
    </source>
</evidence>
<protein>
    <submittedName>
        <fullName evidence="1">Uncharacterized protein</fullName>
    </submittedName>
</protein>
<dbReference type="eggNOG" id="arCOG08213">
    <property type="taxonomic scope" value="Archaea"/>
</dbReference>
<reference evidence="1 2" key="1">
    <citation type="journal article" date="2011" name="Stand. Genomic Sci.">
        <title>Complete genome sequence of the hyperthermophilic chemolithoautotroph Pyrolobus fumarii type strain (1A).</title>
        <authorList>
            <person name="Anderson I."/>
            <person name="Goker M."/>
            <person name="Nolan M."/>
            <person name="Lucas S."/>
            <person name="Hammon N."/>
            <person name="Deshpande S."/>
            <person name="Cheng J.F."/>
            <person name="Tapia R."/>
            <person name="Han C."/>
            <person name="Goodwin L."/>
            <person name="Pitluck S."/>
            <person name="Huntemann M."/>
            <person name="Liolios K."/>
            <person name="Ivanova N."/>
            <person name="Pagani I."/>
            <person name="Mavromatis K."/>
            <person name="Ovchinikova G."/>
            <person name="Pati A."/>
            <person name="Chen A."/>
            <person name="Palaniappan K."/>
            <person name="Land M."/>
            <person name="Hauser L."/>
            <person name="Brambilla E.M."/>
            <person name="Huber H."/>
            <person name="Yasawong M."/>
            <person name="Rohde M."/>
            <person name="Spring S."/>
            <person name="Abt B."/>
            <person name="Sikorski J."/>
            <person name="Wirth R."/>
            <person name="Detter J.C."/>
            <person name="Woyke T."/>
            <person name="Bristow J."/>
            <person name="Eisen J.A."/>
            <person name="Markowitz V."/>
            <person name="Hugenholtz P."/>
            <person name="Kyrpides N.C."/>
            <person name="Klenk H.P."/>
            <person name="Lapidus A."/>
        </authorList>
    </citation>
    <scope>NUCLEOTIDE SEQUENCE [LARGE SCALE GENOMIC DNA]</scope>
    <source>
        <strain evidence="2">DSM 11204 / 1A</strain>
    </source>
</reference>
<name>G0EDF7_PYRF1</name>
<organism evidence="1 2">
    <name type="scientific">Pyrolobus fumarii (strain DSM 11204 / 1A)</name>
    <dbReference type="NCBI Taxonomy" id="694429"/>
    <lineage>
        <taxon>Archaea</taxon>
        <taxon>Thermoproteota</taxon>
        <taxon>Thermoprotei</taxon>
        <taxon>Desulfurococcales</taxon>
        <taxon>Pyrodictiaceae</taxon>
        <taxon>Pyrolobus</taxon>
    </lineage>
</organism>
<accession>G0EDF7</accession>
<dbReference type="Proteomes" id="UP000001037">
    <property type="component" value="Chromosome"/>
</dbReference>
<keyword evidence="2" id="KW-1185">Reference proteome</keyword>
<sequence>MGEAMSGISGKETVQLRLVNVIIAAYQYALHKTLGSSSGAMTQLLITNLGDELVHMLEETGVSITAETDPADAISNALRELGIAKHVEVVKPETQSVGEEYIIKVYDSVFREIPKFLAKLGVKYTLSPEALLVAAIIRAYLRKKDPNARVNVTVDEYAPDKPLTIRVKILRALKT</sequence>
<proteinExistence type="predicted"/>
<dbReference type="RefSeq" id="WP_014026319.1">
    <property type="nucleotide sequence ID" value="NC_015931.1"/>
</dbReference>
<dbReference type="EMBL" id="CP002838">
    <property type="protein sequence ID" value="AEM38642.1"/>
    <property type="molecule type" value="Genomic_DNA"/>
</dbReference>
<gene>
    <name evidence="1" type="ordered locus">Pyrfu_0773</name>
</gene>
<dbReference type="HOGENOM" id="CLU_1444656_0_0_2"/>
<dbReference type="InParanoid" id="G0EDF7"/>
<dbReference type="AlphaFoldDB" id="G0EDF7"/>
<dbReference type="GeneID" id="11139241"/>